<dbReference type="Pfam" id="PF17919">
    <property type="entry name" value="RT_RNaseH_2"/>
    <property type="match status" value="1"/>
</dbReference>
<dbReference type="Pfam" id="PF17921">
    <property type="entry name" value="Integrase_H2C2"/>
    <property type="match status" value="1"/>
</dbReference>
<dbReference type="InterPro" id="IPR036397">
    <property type="entry name" value="RNaseH_sf"/>
</dbReference>
<dbReference type="InterPro" id="IPR000477">
    <property type="entry name" value="RT_dom"/>
</dbReference>
<dbReference type="InterPro" id="IPR043128">
    <property type="entry name" value="Rev_trsase/Diguanyl_cyclase"/>
</dbReference>
<dbReference type="InterPro" id="IPR012337">
    <property type="entry name" value="RNaseH-like_sf"/>
</dbReference>
<evidence type="ECO:0000313" key="5">
    <source>
        <dbReference type="RefSeq" id="XP_005100472.1"/>
    </source>
</evidence>
<dbReference type="InterPro" id="IPR041577">
    <property type="entry name" value="RT_RNaseH_2"/>
</dbReference>
<dbReference type="InterPro" id="IPR041588">
    <property type="entry name" value="Integrase_H2C2"/>
</dbReference>
<keyword evidence="4" id="KW-1185">Reference proteome</keyword>
<dbReference type="PROSITE" id="PS50994">
    <property type="entry name" value="INTEGRASE"/>
    <property type="match status" value="1"/>
</dbReference>
<dbReference type="Gene3D" id="3.10.10.10">
    <property type="entry name" value="HIV Type 1 Reverse Transcriptase, subunit A, domain 1"/>
    <property type="match status" value="1"/>
</dbReference>
<reference evidence="5" key="1">
    <citation type="submission" date="2025-08" db="UniProtKB">
        <authorList>
            <consortium name="RefSeq"/>
        </authorList>
    </citation>
    <scope>IDENTIFICATION</scope>
</reference>
<dbReference type="GeneID" id="101863905"/>
<name>A0ABM0JSG2_APLCA</name>
<dbReference type="InterPro" id="IPR043502">
    <property type="entry name" value="DNA/RNA_pol_sf"/>
</dbReference>
<dbReference type="SUPFAM" id="SSF56672">
    <property type="entry name" value="DNA/RNA polymerases"/>
    <property type="match status" value="1"/>
</dbReference>
<evidence type="ECO:0000313" key="4">
    <source>
        <dbReference type="Proteomes" id="UP000694888"/>
    </source>
</evidence>
<organism evidence="4 5">
    <name type="scientific">Aplysia californica</name>
    <name type="common">California sea hare</name>
    <dbReference type="NCBI Taxonomy" id="6500"/>
    <lineage>
        <taxon>Eukaryota</taxon>
        <taxon>Metazoa</taxon>
        <taxon>Spiralia</taxon>
        <taxon>Lophotrochozoa</taxon>
        <taxon>Mollusca</taxon>
        <taxon>Gastropoda</taxon>
        <taxon>Heterobranchia</taxon>
        <taxon>Euthyneura</taxon>
        <taxon>Tectipleura</taxon>
        <taxon>Aplysiida</taxon>
        <taxon>Aplysioidea</taxon>
        <taxon>Aplysiidae</taxon>
        <taxon>Aplysia</taxon>
    </lineage>
</organism>
<dbReference type="PROSITE" id="PS50878">
    <property type="entry name" value="RT_POL"/>
    <property type="match status" value="1"/>
</dbReference>
<dbReference type="PANTHER" id="PTHR37984:SF5">
    <property type="entry name" value="PROTEIN NYNRIN-LIKE"/>
    <property type="match status" value="1"/>
</dbReference>
<dbReference type="Proteomes" id="UP000694888">
    <property type="component" value="Unplaced"/>
</dbReference>
<protein>
    <submittedName>
        <fullName evidence="5">Uncharacterized protein K02A2.6</fullName>
    </submittedName>
</protein>
<accession>A0ABM0JSG2</accession>
<proteinExistence type="predicted"/>
<dbReference type="Pfam" id="PF00665">
    <property type="entry name" value="rve"/>
    <property type="match status" value="1"/>
</dbReference>
<dbReference type="CDD" id="cd01647">
    <property type="entry name" value="RT_LTR"/>
    <property type="match status" value="1"/>
</dbReference>
<dbReference type="RefSeq" id="XP_005100472.1">
    <property type="nucleotide sequence ID" value="XM_005100415.1"/>
</dbReference>
<dbReference type="InterPro" id="IPR050951">
    <property type="entry name" value="Retrovirus_Pol_polyprotein"/>
</dbReference>
<dbReference type="CDD" id="cd09274">
    <property type="entry name" value="RNase_HI_RT_Ty3"/>
    <property type="match status" value="1"/>
</dbReference>
<feature type="domain" description="Reverse transcriptase" evidence="2">
    <location>
        <begin position="92"/>
        <end position="270"/>
    </location>
</feature>
<dbReference type="Gene3D" id="3.30.420.10">
    <property type="entry name" value="Ribonuclease H-like superfamily/Ribonuclease H"/>
    <property type="match status" value="1"/>
</dbReference>
<dbReference type="Gene3D" id="3.10.20.370">
    <property type="match status" value="1"/>
</dbReference>
<dbReference type="SUPFAM" id="SSF53098">
    <property type="entry name" value="Ribonuclease H-like"/>
    <property type="match status" value="1"/>
</dbReference>
<dbReference type="Gene3D" id="3.30.70.270">
    <property type="match status" value="1"/>
</dbReference>
<dbReference type="PANTHER" id="PTHR37984">
    <property type="entry name" value="PROTEIN CBG26694"/>
    <property type="match status" value="1"/>
</dbReference>
<sequence>MNLTVKGKQYPVTVYVTPAPENLLSREAAARMGLVVRVDSLFGGLDKNAIKTKPVKIELKEDAQPYSVQTARRIPIPLRSKVKEELRKMEQAGIIEKIDEPTDWCSPIVPVIKPSGGVRILCTDYKKLNAAVKREKYMLPVVEEVLHKLKGSTIFSKLDATSGYFQVPLNEKYAKLTTFITPEGRFFYKRLPQGICSASEIFQRMIEQILCDQGGAICFQDDILVHSRNTEEHKRHLKETFSKLENAGVKLNQEECELRKDEIKFLGFIVSKDGIRPDDGKTSAIIEMPDPTNLTELRRMLELLEKERAWTWGPSQIEAVKKVKELLTEAPTLAYFDPELPTTVSADASSYGLGAVPLQKHEEGDRPVAFSSRILSKPEKQYAQIEKECLASTWACEKFEKYLIGLPAIEIVTDHKPLVPLINTKDLSDTPLRCQRLLLRLLRFNATARYVEGKKMLVADALSRAPLADEDRASHRDVHTHVREVEASWPVRDTTLEKLQQATKEDVELNCAMSYTLNGWPAYKENVQLAARNLYDIRSELSVQDGLLLRGKRIVVSLEMRKEVLQKIHHGHMGIAKCRERAAQSVWYPQIGKDIKERVANCRQCLEERASHPKEPLLPTPLPNRPFEKVALDLFELKGRSFVVVIDYYSCYPEIGYLPNQKASTLVTKLKIIFARHGIPETVVRDNQTNLTSHEFQRFAQDWGFQHITSSPHFPSGNGAAECRVKLSKRLLRQEDYALALLMHRATPIPGLGASPAELVMGRKMKTTLPTLPTVLQPRTVNTHLLREKDRVYK</sequence>
<feature type="domain" description="Integrase catalytic" evidence="3">
    <location>
        <begin position="622"/>
        <end position="733"/>
    </location>
</feature>
<evidence type="ECO:0000259" key="3">
    <source>
        <dbReference type="PROSITE" id="PS50994"/>
    </source>
</evidence>
<dbReference type="Gene3D" id="1.10.340.70">
    <property type="match status" value="1"/>
</dbReference>
<keyword evidence="1" id="KW-0511">Multifunctional enzyme</keyword>
<evidence type="ECO:0000259" key="2">
    <source>
        <dbReference type="PROSITE" id="PS50878"/>
    </source>
</evidence>
<dbReference type="InterPro" id="IPR001584">
    <property type="entry name" value="Integrase_cat-core"/>
</dbReference>
<evidence type="ECO:0000256" key="1">
    <source>
        <dbReference type="ARBA" id="ARBA00023268"/>
    </source>
</evidence>
<gene>
    <name evidence="5" type="primary">LOC101863905</name>
</gene>
<dbReference type="Pfam" id="PF00078">
    <property type="entry name" value="RVT_1"/>
    <property type="match status" value="1"/>
</dbReference>